<evidence type="ECO:0008006" key="4">
    <source>
        <dbReference type="Google" id="ProtNLM"/>
    </source>
</evidence>
<dbReference type="AlphaFoldDB" id="A0A1B0C5K5"/>
<reference evidence="3" key="1">
    <citation type="submission" date="2015-01" db="EMBL/GenBank/DDBJ databases">
        <authorList>
            <person name="Aksoy S."/>
            <person name="Warren W."/>
            <person name="Wilson R.K."/>
        </authorList>
    </citation>
    <scope>NUCLEOTIDE SEQUENCE [LARGE SCALE GENOMIC DNA]</scope>
    <source>
        <strain evidence="3">IAEA</strain>
    </source>
</reference>
<organism evidence="2 3">
    <name type="scientific">Glossina palpalis gambiensis</name>
    <dbReference type="NCBI Taxonomy" id="67801"/>
    <lineage>
        <taxon>Eukaryota</taxon>
        <taxon>Metazoa</taxon>
        <taxon>Ecdysozoa</taxon>
        <taxon>Arthropoda</taxon>
        <taxon>Hexapoda</taxon>
        <taxon>Insecta</taxon>
        <taxon>Pterygota</taxon>
        <taxon>Neoptera</taxon>
        <taxon>Endopterygota</taxon>
        <taxon>Diptera</taxon>
        <taxon>Brachycera</taxon>
        <taxon>Muscomorpha</taxon>
        <taxon>Hippoboscoidea</taxon>
        <taxon>Glossinidae</taxon>
        <taxon>Glossina</taxon>
    </lineage>
</organism>
<keyword evidence="1" id="KW-0812">Transmembrane</keyword>
<accession>A0A1B0C5K5</accession>
<keyword evidence="1" id="KW-1133">Transmembrane helix</keyword>
<dbReference type="VEuPathDB" id="VectorBase:GPPI049746"/>
<evidence type="ECO:0000256" key="1">
    <source>
        <dbReference type="SAM" id="Phobius"/>
    </source>
</evidence>
<dbReference type="Proteomes" id="UP000092460">
    <property type="component" value="Unassembled WGS sequence"/>
</dbReference>
<name>A0A1B0C5K5_9MUSC</name>
<protein>
    <recommendedName>
        <fullName evidence="4">Transmembrane protein</fullName>
    </recommendedName>
</protein>
<keyword evidence="1" id="KW-0472">Membrane</keyword>
<evidence type="ECO:0000313" key="3">
    <source>
        <dbReference type="Proteomes" id="UP000092460"/>
    </source>
</evidence>
<evidence type="ECO:0000313" key="2">
    <source>
        <dbReference type="EnsemblMetazoa" id="GPPI049746-PA"/>
    </source>
</evidence>
<feature type="transmembrane region" description="Helical" evidence="1">
    <location>
        <begin position="73"/>
        <end position="91"/>
    </location>
</feature>
<proteinExistence type="predicted"/>
<dbReference type="EnsemblMetazoa" id="GPPI049746-RA">
    <property type="protein sequence ID" value="GPPI049746-PA"/>
    <property type="gene ID" value="GPPI049746"/>
</dbReference>
<dbReference type="EMBL" id="JXJN01026047">
    <property type="status" value="NOT_ANNOTATED_CDS"/>
    <property type="molecule type" value="Genomic_DNA"/>
</dbReference>
<keyword evidence="3" id="KW-1185">Reference proteome</keyword>
<feature type="transmembrane region" description="Helical" evidence="1">
    <location>
        <begin position="112"/>
        <end position="135"/>
    </location>
</feature>
<reference evidence="2" key="2">
    <citation type="submission" date="2020-05" db="UniProtKB">
        <authorList>
            <consortium name="EnsemblMetazoa"/>
        </authorList>
    </citation>
    <scope>IDENTIFICATION</scope>
    <source>
        <strain evidence="2">IAEA</strain>
    </source>
</reference>
<sequence length="147" mass="16929">MLNFLNPSHQKFDAIIPPKSNVVQQQQSFVSSINQRSQQPFSADRNQDSGAPIINANLEIIQNHNNIPWVLKSTYTSVIIIIIVIVCNHYINKNSNDQLKVLFMFHNYRSYLLSEEVTWVLSLYVFLKVSFVFVLDLRFGSVLQDVA</sequence>